<dbReference type="AlphaFoldDB" id="A0AAV4A8J2"/>
<evidence type="ECO:0000313" key="2">
    <source>
        <dbReference type="EMBL" id="GFO03001.1"/>
    </source>
</evidence>
<comment type="caution">
    <text evidence="2">The sequence shown here is derived from an EMBL/GenBank/DDBJ whole genome shotgun (WGS) entry which is preliminary data.</text>
</comment>
<keyword evidence="3" id="KW-1185">Reference proteome</keyword>
<evidence type="ECO:0000256" key="1">
    <source>
        <dbReference type="SAM" id="MobiDB-lite"/>
    </source>
</evidence>
<accession>A0AAV4A8J2</accession>
<protein>
    <submittedName>
        <fullName evidence="2">Uncharacterized protein</fullName>
    </submittedName>
</protein>
<proteinExistence type="predicted"/>
<feature type="region of interest" description="Disordered" evidence="1">
    <location>
        <begin position="65"/>
        <end position="84"/>
    </location>
</feature>
<name>A0AAV4A8J2_9GAST</name>
<reference evidence="2 3" key="1">
    <citation type="journal article" date="2021" name="Elife">
        <title>Chloroplast acquisition without the gene transfer in kleptoplastic sea slugs, Plakobranchus ocellatus.</title>
        <authorList>
            <person name="Maeda T."/>
            <person name="Takahashi S."/>
            <person name="Yoshida T."/>
            <person name="Shimamura S."/>
            <person name="Takaki Y."/>
            <person name="Nagai Y."/>
            <person name="Toyoda A."/>
            <person name="Suzuki Y."/>
            <person name="Arimoto A."/>
            <person name="Ishii H."/>
            <person name="Satoh N."/>
            <person name="Nishiyama T."/>
            <person name="Hasebe M."/>
            <person name="Maruyama T."/>
            <person name="Minagawa J."/>
            <person name="Obokata J."/>
            <person name="Shigenobu S."/>
        </authorList>
    </citation>
    <scope>NUCLEOTIDE SEQUENCE [LARGE SCALE GENOMIC DNA]</scope>
</reference>
<feature type="compositionally biased region" description="Basic and acidic residues" evidence="1">
    <location>
        <begin position="74"/>
        <end position="84"/>
    </location>
</feature>
<dbReference type="Proteomes" id="UP000735302">
    <property type="component" value="Unassembled WGS sequence"/>
</dbReference>
<sequence length="84" mass="9793">MEHLSQENLAKSREVQNSAVNHSQMLFLRCTFGMLRRKKLYDCQVTLFPAFLRILELLAADAANRTGTLNQSRPNKDQERHFED</sequence>
<evidence type="ECO:0000313" key="3">
    <source>
        <dbReference type="Proteomes" id="UP000735302"/>
    </source>
</evidence>
<gene>
    <name evidence="2" type="ORF">PoB_002950600</name>
</gene>
<organism evidence="2 3">
    <name type="scientific">Plakobranchus ocellatus</name>
    <dbReference type="NCBI Taxonomy" id="259542"/>
    <lineage>
        <taxon>Eukaryota</taxon>
        <taxon>Metazoa</taxon>
        <taxon>Spiralia</taxon>
        <taxon>Lophotrochozoa</taxon>
        <taxon>Mollusca</taxon>
        <taxon>Gastropoda</taxon>
        <taxon>Heterobranchia</taxon>
        <taxon>Euthyneura</taxon>
        <taxon>Panpulmonata</taxon>
        <taxon>Sacoglossa</taxon>
        <taxon>Placobranchoidea</taxon>
        <taxon>Plakobranchidae</taxon>
        <taxon>Plakobranchus</taxon>
    </lineage>
</organism>
<dbReference type="EMBL" id="BLXT01003701">
    <property type="protein sequence ID" value="GFO03001.1"/>
    <property type="molecule type" value="Genomic_DNA"/>
</dbReference>